<evidence type="ECO:0000256" key="2">
    <source>
        <dbReference type="SAM" id="MobiDB-lite"/>
    </source>
</evidence>
<dbReference type="Pfam" id="PF05380">
    <property type="entry name" value="Peptidase_A17"/>
    <property type="match status" value="1"/>
</dbReference>
<feature type="region of interest" description="Disordered" evidence="2">
    <location>
        <begin position="1213"/>
        <end position="1278"/>
    </location>
</feature>
<dbReference type="InterPro" id="IPR036397">
    <property type="entry name" value="RNaseH_sf"/>
</dbReference>
<feature type="region of interest" description="Disordered" evidence="2">
    <location>
        <begin position="158"/>
        <end position="189"/>
    </location>
</feature>
<proteinExistence type="predicted"/>
<dbReference type="GO" id="GO:0003676">
    <property type="term" value="F:nucleic acid binding"/>
    <property type="evidence" value="ECO:0007669"/>
    <property type="project" value="InterPro"/>
</dbReference>
<accession>A0A0C2GIA7</accession>
<dbReference type="EMBL" id="KN730545">
    <property type="protein sequence ID" value="KIH60895.1"/>
    <property type="molecule type" value="Genomic_DNA"/>
</dbReference>
<dbReference type="Gene3D" id="1.10.340.70">
    <property type="match status" value="1"/>
</dbReference>
<keyword evidence="1" id="KW-0175">Coiled coil</keyword>
<feature type="compositionally biased region" description="Basic residues" evidence="2">
    <location>
        <begin position="1237"/>
        <end position="1258"/>
    </location>
</feature>
<dbReference type="Pfam" id="PF17921">
    <property type="entry name" value="Integrase_H2C2"/>
    <property type="match status" value="1"/>
</dbReference>
<dbReference type="Pfam" id="PF03564">
    <property type="entry name" value="DUF1759"/>
    <property type="match status" value="1"/>
</dbReference>
<name>A0A0C2GIA7_9BILA</name>
<dbReference type="InterPro" id="IPR008042">
    <property type="entry name" value="Retrotrans_Pao"/>
</dbReference>
<dbReference type="Proteomes" id="UP000054047">
    <property type="component" value="Unassembled WGS sequence"/>
</dbReference>
<feature type="coiled-coil region" evidence="1">
    <location>
        <begin position="78"/>
        <end position="119"/>
    </location>
</feature>
<feature type="domain" description="Integrase zinc-binding" evidence="3">
    <location>
        <begin position="967"/>
        <end position="1021"/>
    </location>
</feature>
<evidence type="ECO:0000256" key="1">
    <source>
        <dbReference type="SAM" id="Coils"/>
    </source>
</evidence>
<feature type="compositionally biased region" description="Basic and acidic residues" evidence="2">
    <location>
        <begin position="1262"/>
        <end position="1278"/>
    </location>
</feature>
<feature type="compositionally biased region" description="Polar residues" evidence="2">
    <location>
        <begin position="461"/>
        <end position="470"/>
    </location>
</feature>
<reference evidence="4 5" key="1">
    <citation type="submission" date="2013-12" db="EMBL/GenBank/DDBJ databases">
        <title>Draft genome of the parsitic nematode Ancylostoma duodenale.</title>
        <authorList>
            <person name="Mitreva M."/>
        </authorList>
    </citation>
    <scope>NUCLEOTIDE SEQUENCE [LARGE SCALE GENOMIC DNA]</scope>
    <source>
        <strain evidence="4 5">Zhejiang</strain>
    </source>
</reference>
<dbReference type="PANTHER" id="PTHR47331">
    <property type="entry name" value="PHD-TYPE DOMAIN-CONTAINING PROTEIN"/>
    <property type="match status" value="1"/>
</dbReference>
<dbReference type="InterPro" id="IPR005312">
    <property type="entry name" value="DUF1759"/>
</dbReference>
<organism evidence="4 5">
    <name type="scientific">Ancylostoma duodenale</name>
    <dbReference type="NCBI Taxonomy" id="51022"/>
    <lineage>
        <taxon>Eukaryota</taxon>
        <taxon>Metazoa</taxon>
        <taxon>Ecdysozoa</taxon>
        <taxon>Nematoda</taxon>
        <taxon>Chromadorea</taxon>
        <taxon>Rhabditida</taxon>
        <taxon>Rhabditina</taxon>
        <taxon>Rhabditomorpha</taxon>
        <taxon>Strongyloidea</taxon>
        <taxon>Ancylostomatidae</taxon>
        <taxon>Ancylostomatinae</taxon>
        <taxon>Ancylostoma</taxon>
    </lineage>
</organism>
<keyword evidence="5" id="KW-1185">Reference proteome</keyword>
<feature type="coiled-coil region" evidence="1">
    <location>
        <begin position="1128"/>
        <end position="1179"/>
    </location>
</feature>
<evidence type="ECO:0000259" key="3">
    <source>
        <dbReference type="Pfam" id="PF17921"/>
    </source>
</evidence>
<feature type="region of interest" description="Disordered" evidence="2">
    <location>
        <begin position="447"/>
        <end position="489"/>
    </location>
</feature>
<evidence type="ECO:0000313" key="5">
    <source>
        <dbReference type="Proteomes" id="UP000054047"/>
    </source>
</evidence>
<dbReference type="OrthoDB" id="5875526at2759"/>
<gene>
    <name evidence="4" type="ORF">ANCDUO_08842</name>
</gene>
<protein>
    <recommendedName>
        <fullName evidence="3">Integrase zinc-binding domain-containing protein</fullName>
    </recommendedName>
</protein>
<sequence length="1296" mass="149948">MRSAECLGKEKSKVIKFLVISIPKQVVSSPMSLQFAKARVTKTKTSVENIIDSTKVLLEPLQTPETGEEATKYLERRLTCVRQRLRRLNMAKKNLEEATEKLEAAFKELDEDAQRKEEDSFNDYGGGATDEIIRIEELVGDLAEIEIQVLGGLQTLQTQEEQREQQSHPPRRRSDQSQTSHPPLPSLQVPSFSGKTWEWENFWQLFRYNIHDQPISNVAKFNYLLKALSGEIQEAMGRFQIWERGYEEAVAWLQDRFGKEDVIVEQLYAKLEKLRADGRSTRDQRKLLEQISTTMTQLASKGQDVKYMQLLNQIFRKFAEEIQTKALKRRTKLQSAGMWTWQKFRDDLEGIISTRECMEETQTLNAEIQRDWKQREGIKVPVSNTRSSTCFYCQKSNHKPVECRIVPFHERTAFMIRNNLCRNCGRQLQECRMQKLRKEASHISLPGAQRECGIEGKQGSDNEPNQSTTDKAQRAKSHSAAKARGGGDTTLLAVATEEEEKERWDRLWTLESAGLQEYIGTLKNEKELTDKAVLKRFNETVVKQKDGYNVRLPWKEDHVELPDNWSIALRRLKATFQVHKDNQTFLQQYDEIFQEQIKKGILEEAKMFFQGLWKKDYKWDQSLEEEDAAKWQHICEESEGFTKEIPRRIADRDATYKLEMFTDASTQAMCAAAYLSNENSQNLLIAKSRLPSVQSHHTISKLEMMAVTMGTRLALNTYLEIKSQIRISDVFILSDSEIALSWLKVPPNTKGTGVLVANIVKEIIKIVRRLEEEGAKVRFGYINTRDNPADERTRGSSAKEFANSLRWTGPPSTRQDFSTWPEESRLFQIQEEPIQVALVENEREEAWLESSRCNNLTSLRRTAAYVLRFLRNLTERLGEPTKARIRKAIPELGREQVKGSITGLEIRDAIKVLLRMHQTQHSAVIEHVSNAKLNLRQDSHGITRCYRRLGNSALGEDAKNPAFVAPNTALARLIIQEAHGHLHCATAHTMSNVRQQFWIPRLRKQVKKLIRRYVSCQRFNNLPFRYPDMKDLPERRVVQGRPFLHVGLDYFRPWKLREDQGETKTAMAFEGDEETKKFVADRAIEWRNITPYAPWQGGFKRQVQRQATSAAAPPSVVATSADLVVPALEEYSQKMQKFQKKLENLLKNQSKAEEVKTRVEKLEEEIRETKSQLLAVVSEMGKKLEEKIEVTIEAQIQQLVLVKKLCEAKETPEKDEILDLPSGRGEAGPQEADRKDSHRPHDRHHGKGDKHMYKRRPQLTHVRKEQPPEEKRRRVNDEMELEAIRLKLENMKHCRT</sequence>
<dbReference type="Gene3D" id="3.30.420.10">
    <property type="entry name" value="Ribonuclease H-like superfamily/Ribonuclease H"/>
    <property type="match status" value="1"/>
</dbReference>
<evidence type="ECO:0000313" key="4">
    <source>
        <dbReference type="EMBL" id="KIH60895.1"/>
    </source>
</evidence>
<dbReference type="InterPro" id="IPR041588">
    <property type="entry name" value="Integrase_H2C2"/>
</dbReference>